<gene>
    <name evidence="1" type="ORF">H8Z83_07570</name>
</gene>
<evidence type="ECO:0000313" key="2">
    <source>
        <dbReference type="Proteomes" id="UP000620327"/>
    </source>
</evidence>
<organism evidence="1 2">
    <name type="scientific">Dysosmobacter segnis</name>
    <dbReference type="NCBI Taxonomy" id="2763042"/>
    <lineage>
        <taxon>Bacteria</taxon>
        <taxon>Bacillati</taxon>
        <taxon>Bacillota</taxon>
        <taxon>Clostridia</taxon>
        <taxon>Eubacteriales</taxon>
        <taxon>Oscillospiraceae</taxon>
        <taxon>Dysosmobacter</taxon>
    </lineage>
</organism>
<dbReference type="RefSeq" id="WP_187014473.1">
    <property type="nucleotide sequence ID" value="NZ_JACOQI010000006.1"/>
</dbReference>
<dbReference type="Proteomes" id="UP000620327">
    <property type="component" value="Unassembled WGS sequence"/>
</dbReference>
<name>A0A923MH10_9FIRM</name>
<evidence type="ECO:0000313" key="1">
    <source>
        <dbReference type="EMBL" id="MBC5770178.1"/>
    </source>
</evidence>
<proteinExistence type="predicted"/>
<protein>
    <submittedName>
        <fullName evidence="1">Uncharacterized protein</fullName>
    </submittedName>
</protein>
<accession>A0A923MH10</accession>
<keyword evidence="2" id="KW-1185">Reference proteome</keyword>
<sequence length="74" mass="8259">MKKKVMIGICVLLAIVLLVPIPMRLKDGGTVVYHAVLYQVEDVHRLGAVDTAEDEYLEGMIVRILGMEVYNSVE</sequence>
<comment type="caution">
    <text evidence="1">The sequence shown here is derived from an EMBL/GenBank/DDBJ whole genome shotgun (WGS) entry which is preliminary data.</text>
</comment>
<dbReference type="AlphaFoldDB" id="A0A923MH10"/>
<dbReference type="EMBL" id="JACOQI010000006">
    <property type="protein sequence ID" value="MBC5770178.1"/>
    <property type="molecule type" value="Genomic_DNA"/>
</dbReference>
<reference evidence="1" key="1">
    <citation type="submission" date="2020-08" db="EMBL/GenBank/DDBJ databases">
        <title>Genome public.</title>
        <authorList>
            <person name="Liu C."/>
            <person name="Sun Q."/>
        </authorList>
    </citation>
    <scope>NUCLEOTIDE SEQUENCE</scope>
    <source>
        <strain evidence="1">BX15</strain>
    </source>
</reference>